<dbReference type="KEGG" id="mauu:NCTC10437_01842"/>
<dbReference type="SUPFAM" id="SSF46689">
    <property type="entry name" value="Homeodomain-like"/>
    <property type="match status" value="1"/>
</dbReference>
<dbReference type="GO" id="GO:0003677">
    <property type="term" value="F:DNA binding"/>
    <property type="evidence" value="ECO:0007669"/>
    <property type="project" value="UniProtKB-UniRule"/>
</dbReference>
<dbReference type="InterPro" id="IPR009057">
    <property type="entry name" value="Homeodomain-like_sf"/>
</dbReference>
<organism evidence="4 5">
    <name type="scientific">Mycolicibacterium aurum</name>
    <name type="common">Mycobacterium aurum</name>
    <dbReference type="NCBI Taxonomy" id="1791"/>
    <lineage>
        <taxon>Bacteria</taxon>
        <taxon>Bacillati</taxon>
        <taxon>Actinomycetota</taxon>
        <taxon>Actinomycetes</taxon>
        <taxon>Mycobacteriales</taxon>
        <taxon>Mycobacteriaceae</taxon>
        <taxon>Mycolicibacterium</taxon>
    </lineage>
</organism>
<comment type="caution">
    <text evidence="2">Lacks conserved residue(s) required for the propagation of feature annotation.</text>
</comment>
<dbReference type="InterPro" id="IPR001647">
    <property type="entry name" value="HTH_TetR"/>
</dbReference>
<evidence type="ECO:0000256" key="2">
    <source>
        <dbReference type="PROSITE-ProRule" id="PRU00335"/>
    </source>
</evidence>
<keyword evidence="1 2" id="KW-0238">DNA-binding</keyword>
<feature type="domain" description="HTH tetR-type" evidence="3">
    <location>
        <begin position="1"/>
        <end position="37"/>
    </location>
</feature>
<dbReference type="Proteomes" id="UP000279306">
    <property type="component" value="Chromosome"/>
</dbReference>
<evidence type="ECO:0000259" key="3">
    <source>
        <dbReference type="PROSITE" id="PS50977"/>
    </source>
</evidence>
<protein>
    <submittedName>
        <fullName evidence="4">TetR family transcriptional regulator</fullName>
    </submittedName>
</protein>
<keyword evidence="5" id="KW-1185">Reference proteome</keyword>
<evidence type="ECO:0000313" key="4">
    <source>
        <dbReference type="EMBL" id="VEG53219.1"/>
    </source>
</evidence>
<gene>
    <name evidence="4" type="ORF">NCTC10437_01842</name>
</gene>
<reference evidence="4 5" key="1">
    <citation type="submission" date="2018-12" db="EMBL/GenBank/DDBJ databases">
        <authorList>
            <consortium name="Pathogen Informatics"/>
        </authorList>
    </citation>
    <scope>NUCLEOTIDE SEQUENCE [LARGE SCALE GENOMIC DNA]</scope>
    <source>
        <strain evidence="4 5">NCTC10437</strain>
    </source>
</reference>
<evidence type="ECO:0000256" key="1">
    <source>
        <dbReference type="ARBA" id="ARBA00023125"/>
    </source>
</evidence>
<dbReference type="PROSITE" id="PS50977">
    <property type="entry name" value="HTH_TETR_2"/>
    <property type="match status" value="1"/>
</dbReference>
<evidence type="ECO:0000313" key="5">
    <source>
        <dbReference type="Proteomes" id="UP000279306"/>
    </source>
</evidence>
<dbReference type="AlphaFoldDB" id="A0A3S4VQR2"/>
<proteinExistence type="predicted"/>
<dbReference type="Gene3D" id="1.10.357.10">
    <property type="entry name" value="Tetracycline Repressor, domain 2"/>
    <property type="match status" value="1"/>
</dbReference>
<name>A0A3S4VQR2_MYCAU</name>
<dbReference type="EMBL" id="LR134356">
    <property type="protein sequence ID" value="VEG53219.1"/>
    <property type="molecule type" value="Genomic_DNA"/>
</dbReference>
<accession>A0A3S4VQR2</accession>
<dbReference type="Pfam" id="PF00440">
    <property type="entry name" value="TetR_N"/>
    <property type="match status" value="1"/>
</dbReference>
<sequence length="176" mass="19282">MQIIAREAGYSRAAMYQQFPNRNALLEALVHRKTLQHQAQIGARLPRDGDLADLLVESLVIVASELISDPLLQTLSEQTDDGTVAYLVAGDLGLPEQIERLVIAMRAGHSGHQIREGLLARDIGHFIITTALTLLLGIIPGTQDPEIARRYLRNFFIPAIFESAPVPVAVFPAETP</sequence>